<reference evidence="1" key="1">
    <citation type="submission" date="2021-06" db="EMBL/GenBank/DDBJ databases">
        <authorList>
            <person name="Kallberg Y."/>
            <person name="Tangrot J."/>
            <person name="Rosling A."/>
        </authorList>
    </citation>
    <scope>NUCLEOTIDE SEQUENCE</scope>
    <source>
        <strain evidence="1">AZ414A</strain>
    </source>
</reference>
<gene>
    <name evidence="1" type="ORF">DEBURN_LOCUS7449</name>
</gene>
<name>A0A9N9B7F2_9GLOM</name>
<keyword evidence="2" id="KW-1185">Reference proteome</keyword>
<dbReference type="OrthoDB" id="10606990at2759"/>
<dbReference type="EMBL" id="CAJVPK010000901">
    <property type="protein sequence ID" value="CAG8558192.1"/>
    <property type="molecule type" value="Genomic_DNA"/>
</dbReference>
<dbReference type="Proteomes" id="UP000789706">
    <property type="component" value="Unassembled WGS sequence"/>
</dbReference>
<sequence length="115" mass="12180">MSGVSDAGTSSLCETICSGVAGVILVIESFVSQCIEVPLPVRCTLICAEMSFVGVLSIRDRLTPEFISEGMGTCKFIGLCELLVSIPCEFCSLISETSHSSFVNLVSCSSKHTSF</sequence>
<evidence type="ECO:0000313" key="1">
    <source>
        <dbReference type="EMBL" id="CAG8558192.1"/>
    </source>
</evidence>
<accession>A0A9N9B7F2</accession>
<organism evidence="1 2">
    <name type="scientific">Diversispora eburnea</name>
    <dbReference type="NCBI Taxonomy" id="1213867"/>
    <lineage>
        <taxon>Eukaryota</taxon>
        <taxon>Fungi</taxon>
        <taxon>Fungi incertae sedis</taxon>
        <taxon>Mucoromycota</taxon>
        <taxon>Glomeromycotina</taxon>
        <taxon>Glomeromycetes</taxon>
        <taxon>Diversisporales</taxon>
        <taxon>Diversisporaceae</taxon>
        <taxon>Diversispora</taxon>
    </lineage>
</organism>
<comment type="caution">
    <text evidence="1">The sequence shown here is derived from an EMBL/GenBank/DDBJ whole genome shotgun (WGS) entry which is preliminary data.</text>
</comment>
<evidence type="ECO:0000313" key="2">
    <source>
        <dbReference type="Proteomes" id="UP000789706"/>
    </source>
</evidence>
<dbReference type="AlphaFoldDB" id="A0A9N9B7F2"/>
<protein>
    <submittedName>
        <fullName evidence="1">8016_t:CDS:1</fullName>
    </submittedName>
</protein>
<proteinExistence type="predicted"/>